<dbReference type="EMBL" id="JAPWDQ010000003">
    <property type="protein sequence ID" value="KAJ5491695.1"/>
    <property type="molecule type" value="Genomic_DNA"/>
</dbReference>
<organism evidence="2 3">
    <name type="scientific">Penicillium diatomitis</name>
    <dbReference type="NCBI Taxonomy" id="2819901"/>
    <lineage>
        <taxon>Eukaryota</taxon>
        <taxon>Fungi</taxon>
        <taxon>Dikarya</taxon>
        <taxon>Ascomycota</taxon>
        <taxon>Pezizomycotina</taxon>
        <taxon>Eurotiomycetes</taxon>
        <taxon>Eurotiomycetidae</taxon>
        <taxon>Eurotiales</taxon>
        <taxon>Aspergillaceae</taxon>
        <taxon>Penicillium</taxon>
    </lineage>
</organism>
<evidence type="ECO:0000313" key="3">
    <source>
        <dbReference type="Proteomes" id="UP001148312"/>
    </source>
</evidence>
<sequence>MTSSFNPLLPPHIVPPSEPDQRGTPIPFPRKNGSFTPVIRDAMSLTSWLLLGAVIQGLACLLFGSRATIPALLILIYRVTDHLLMTLNITRNRYLDHVLFAKASPQIPPPNGTFGTEPSRDKIVVFHLGVRSHHPLGFLAPGMKGIADEFTAMVSEMQADPEKVGLLGMSQFLKQESVAGNEILTIFYLRDYESLHRFAYGKSHMKGVRYFADITKKCPHIGIFHETFVVPKGHWEAIYINIEPTGLGDTWFLVNQTEQSDHETTAKERVKKEEKGSGAQAFIRPLVDARSGVLRSKTGRLSMKKMEEARQYDQVFGET</sequence>
<comment type="caution">
    <text evidence="2">The sequence shown here is derived from an EMBL/GenBank/DDBJ whole genome shotgun (WGS) entry which is preliminary data.</text>
</comment>
<accession>A0A9X0BZD9</accession>
<dbReference type="GeneID" id="81623113"/>
<dbReference type="AlphaFoldDB" id="A0A9X0BZD9"/>
<reference evidence="2" key="2">
    <citation type="journal article" date="2023" name="IMA Fungus">
        <title>Comparative genomic study of the Penicillium genus elucidates a diverse pangenome and 15 lateral gene transfer events.</title>
        <authorList>
            <person name="Petersen C."/>
            <person name="Sorensen T."/>
            <person name="Nielsen M.R."/>
            <person name="Sondergaard T.E."/>
            <person name="Sorensen J.L."/>
            <person name="Fitzpatrick D.A."/>
            <person name="Frisvad J.C."/>
            <person name="Nielsen K.L."/>
        </authorList>
    </citation>
    <scope>NUCLEOTIDE SEQUENCE</scope>
    <source>
        <strain evidence="2">IBT 30728</strain>
    </source>
</reference>
<feature type="compositionally biased region" description="Pro residues" evidence="1">
    <location>
        <begin position="8"/>
        <end position="18"/>
    </location>
</feature>
<protein>
    <submittedName>
        <fullName evidence="2">Uncharacterized protein</fullName>
    </submittedName>
</protein>
<dbReference type="RefSeq" id="XP_056792823.1">
    <property type="nucleotide sequence ID" value="XM_056932864.1"/>
</dbReference>
<evidence type="ECO:0000313" key="2">
    <source>
        <dbReference type="EMBL" id="KAJ5491695.1"/>
    </source>
</evidence>
<reference evidence="2" key="1">
    <citation type="submission" date="2022-12" db="EMBL/GenBank/DDBJ databases">
        <authorList>
            <person name="Petersen C."/>
        </authorList>
    </citation>
    <scope>NUCLEOTIDE SEQUENCE</scope>
    <source>
        <strain evidence="2">IBT 30728</strain>
    </source>
</reference>
<feature type="region of interest" description="Disordered" evidence="1">
    <location>
        <begin position="1"/>
        <end position="29"/>
    </location>
</feature>
<dbReference type="Proteomes" id="UP001148312">
    <property type="component" value="Unassembled WGS sequence"/>
</dbReference>
<dbReference type="Pfam" id="PF13826">
    <property type="entry name" value="Monooxy_af470-like"/>
    <property type="match status" value="1"/>
</dbReference>
<name>A0A9X0BZD9_9EURO</name>
<evidence type="ECO:0000256" key="1">
    <source>
        <dbReference type="SAM" id="MobiDB-lite"/>
    </source>
</evidence>
<gene>
    <name evidence="2" type="ORF">N7539_003262</name>
</gene>
<dbReference type="InterPro" id="IPR025444">
    <property type="entry name" value="Monooxy_af470"/>
</dbReference>
<keyword evidence="3" id="KW-1185">Reference proteome</keyword>
<proteinExistence type="predicted"/>